<protein>
    <submittedName>
        <fullName evidence="7">Putative serine protease HhoB</fullName>
    </submittedName>
</protein>
<dbReference type="GO" id="GO:0006508">
    <property type="term" value="P:proteolysis"/>
    <property type="evidence" value="ECO:0007669"/>
    <property type="project" value="UniProtKB-KW"/>
</dbReference>
<proteinExistence type="inferred from homology"/>
<dbReference type="InterPro" id="IPR036034">
    <property type="entry name" value="PDZ_sf"/>
</dbReference>
<evidence type="ECO:0000256" key="3">
    <source>
        <dbReference type="ARBA" id="ARBA00022801"/>
    </source>
</evidence>
<dbReference type="InterPro" id="IPR009003">
    <property type="entry name" value="Peptidase_S1_PA"/>
</dbReference>
<keyword evidence="8" id="KW-1185">Reference proteome</keyword>
<feature type="compositionally biased region" description="Low complexity" evidence="4">
    <location>
        <begin position="67"/>
        <end position="87"/>
    </location>
</feature>
<evidence type="ECO:0000259" key="6">
    <source>
        <dbReference type="SMART" id="SM00228"/>
    </source>
</evidence>
<dbReference type="SMART" id="SM00228">
    <property type="entry name" value="PDZ"/>
    <property type="match status" value="1"/>
</dbReference>
<dbReference type="InterPro" id="IPR041489">
    <property type="entry name" value="PDZ_6"/>
</dbReference>
<sequence>MAQENPPDESPGTDGSSGPEGSGDASDATGHDVVRDRSDGGNGAAGTGPGIDRAGGGPRDAAHPAPDDTAGVDTAGAGAAGADTAGAGAAGGGAAGGGAAGAATAGADADGAAQDGAARGGAARDGAVAAHGAAGAMPAGAAGTGTGTADTGAAGGGTSAGTDGTAGAPGDHAAGALSDPAGALGDHAGTAGTGTVGSVREGTAGSVPEGAARSAGDSAAGSRGDGADGTAGPERDGVAGSEHGDAARQASAPDPAWPGTAAAQQGTAPGQDPPTDRWEIPANPWARPGTPPPEYAGERHLPYPPPYGAAPYPGTAAYPTEQQPHPYASGVAQPPPSRPRRTIALIVGGLILALVAGAIGGAIGADISRSSASGGGVLADPVPDVESDLPVTPVEAVAARVLPSVVQLRVEGGAGNNGGRGEGSGMVISDDGLILTNNHVVEPAAAGGTLRAVLQDGRVAVGSIVGQDSQSDVALVRVQLAGLVPVELGNSDGVRVGQQVTAIGSPLGLGGSVTTGIVSALDRAVSVGGDAGNESTVLNAIQTDAAINPGNSGGPLVDMEGRVVGINSAIATAGPGGGSIGVGFSIPMNQARRIADQLRTGGPATHSVLGVEVTDDPQLGGARIQTVSPGGAAEQAGLVPQDLVVRLGDQRISTGTDLQAAVRSQPPGTSVELQLENRTVQVTLGEQ</sequence>
<dbReference type="AlphaFoldDB" id="A0A1Y2MK64"/>
<dbReference type="RefSeq" id="WP_085915980.1">
    <property type="nucleotide sequence ID" value="NZ_SNWB01000001.1"/>
</dbReference>
<feature type="compositionally biased region" description="Basic and acidic residues" evidence="4">
    <location>
        <begin position="29"/>
        <end position="39"/>
    </location>
</feature>
<dbReference type="InterPro" id="IPR001940">
    <property type="entry name" value="Peptidase_S1C"/>
</dbReference>
<dbReference type="Pfam" id="PF17820">
    <property type="entry name" value="PDZ_6"/>
    <property type="match status" value="1"/>
</dbReference>
<feature type="compositionally biased region" description="Gly residues" evidence="4">
    <location>
        <begin position="40"/>
        <end position="58"/>
    </location>
</feature>
<dbReference type="InterPro" id="IPR051201">
    <property type="entry name" value="Chloro_Bact_Ser_Proteases"/>
</dbReference>
<dbReference type="PRINTS" id="PR00834">
    <property type="entry name" value="PROTEASES2C"/>
</dbReference>
<reference evidence="7 8" key="1">
    <citation type="submission" date="2016-09" db="EMBL/GenBank/DDBJ databases">
        <title>Pseudonocardia autotrophica DSM535, a candidate organism with high potential of specific P450 cytochromes.</title>
        <authorList>
            <person name="Grumaz C."/>
            <person name="Vainshtein Y."/>
            <person name="Kirstahler P."/>
            <person name="Sohn K."/>
        </authorList>
    </citation>
    <scope>NUCLEOTIDE SEQUENCE [LARGE SCALE GENOMIC DNA]</scope>
    <source>
        <strain evidence="7 8">DSM 535</strain>
    </source>
</reference>
<evidence type="ECO:0000256" key="5">
    <source>
        <dbReference type="SAM" id="Phobius"/>
    </source>
</evidence>
<feature type="transmembrane region" description="Helical" evidence="5">
    <location>
        <begin position="343"/>
        <end position="363"/>
    </location>
</feature>
<dbReference type="GO" id="GO:0004252">
    <property type="term" value="F:serine-type endopeptidase activity"/>
    <property type="evidence" value="ECO:0007669"/>
    <property type="project" value="InterPro"/>
</dbReference>
<feature type="compositionally biased region" description="Low complexity" evidence="4">
    <location>
        <begin position="101"/>
        <end position="152"/>
    </location>
</feature>
<accession>A0A1Y2MK64</accession>
<evidence type="ECO:0000256" key="1">
    <source>
        <dbReference type="ARBA" id="ARBA00010541"/>
    </source>
</evidence>
<feature type="domain" description="PDZ" evidence="6">
    <location>
        <begin position="607"/>
        <end position="679"/>
    </location>
</feature>
<feature type="compositionally biased region" description="Low complexity" evidence="4">
    <location>
        <begin position="257"/>
        <end position="270"/>
    </location>
</feature>
<dbReference type="Pfam" id="PF13365">
    <property type="entry name" value="Trypsin_2"/>
    <property type="match status" value="1"/>
</dbReference>
<dbReference type="PANTHER" id="PTHR43343:SF3">
    <property type="entry name" value="PROTEASE DO-LIKE 8, CHLOROPLASTIC"/>
    <property type="match status" value="1"/>
</dbReference>
<evidence type="ECO:0000256" key="2">
    <source>
        <dbReference type="ARBA" id="ARBA00022670"/>
    </source>
</evidence>
<feature type="compositionally biased region" description="Low complexity" evidence="4">
    <location>
        <begin position="210"/>
        <end position="222"/>
    </location>
</feature>
<dbReference type="STRING" id="2074.BG845_05876"/>
<dbReference type="SUPFAM" id="SSF50156">
    <property type="entry name" value="PDZ domain-like"/>
    <property type="match status" value="1"/>
</dbReference>
<dbReference type="EMBL" id="MIGB01000048">
    <property type="protein sequence ID" value="OSY35666.1"/>
    <property type="molecule type" value="Genomic_DNA"/>
</dbReference>
<comment type="similarity">
    <text evidence="1">Belongs to the peptidase S1C family.</text>
</comment>
<keyword evidence="5" id="KW-0812">Transmembrane</keyword>
<feature type="compositionally biased region" description="Gly residues" evidence="4">
    <location>
        <begin position="88"/>
        <end position="100"/>
    </location>
</feature>
<keyword evidence="5" id="KW-0472">Membrane</keyword>
<evidence type="ECO:0000256" key="4">
    <source>
        <dbReference type="SAM" id="MobiDB-lite"/>
    </source>
</evidence>
<evidence type="ECO:0000313" key="8">
    <source>
        <dbReference type="Proteomes" id="UP000194360"/>
    </source>
</evidence>
<feature type="region of interest" description="Disordered" evidence="4">
    <location>
        <begin position="1"/>
        <end position="337"/>
    </location>
</feature>
<dbReference type="SUPFAM" id="SSF50494">
    <property type="entry name" value="Trypsin-like serine proteases"/>
    <property type="match status" value="1"/>
</dbReference>
<dbReference type="Gene3D" id="2.40.10.10">
    <property type="entry name" value="Trypsin-like serine proteases"/>
    <property type="match status" value="2"/>
</dbReference>
<dbReference type="Gene3D" id="2.30.42.10">
    <property type="match status" value="1"/>
</dbReference>
<evidence type="ECO:0000313" key="7">
    <source>
        <dbReference type="EMBL" id="OSY35666.1"/>
    </source>
</evidence>
<gene>
    <name evidence="7" type="primary">hhoB</name>
    <name evidence="7" type="ORF">BG845_05876</name>
</gene>
<comment type="caution">
    <text evidence="7">The sequence shown here is derived from an EMBL/GenBank/DDBJ whole genome shotgun (WGS) entry which is preliminary data.</text>
</comment>
<dbReference type="InterPro" id="IPR001478">
    <property type="entry name" value="PDZ"/>
</dbReference>
<feature type="compositionally biased region" description="Low complexity" evidence="4">
    <location>
        <begin position="160"/>
        <end position="190"/>
    </location>
</feature>
<organism evidence="7 8">
    <name type="scientific">Pseudonocardia autotrophica</name>
    <name type="common">Amycolata autotrophica</name>
    <name type="synonym">Nocardia autotrophica</name>
    <dbReference type="NCBI Taxonomy" id="2074"/>
    <lineage>
        <taxon>Bacteria</taxon>
        <taxon>Bacillati</taxon>
        <taxon>Actinomycetota</taxon>
        <taxon>Actinomycetes</taxon>
        <taxon>Pseudonocardiales</taxon>
        <taxon>Pseudonocardiaceae</taxon>
        <taxon>Pseudonocardia</taxon>
    </lineage>
</organism>
<feature type="compositionally biased region" description="Basic and acidic residues" evidence="4">
    <location>
        <begin position="233"/>
        <end position="246"/>
    </location>
</feature>
<keyword evidence="5" id="KW-1133">Transmembrane helix</keyword>
<keyword evidence="3" id="KW-0378">Hydrolase</keyword>
<feature type="compositionally biased region" description="Low complexity" evidence="4">
    <location>
        <begin position="309"/>
        <end position="320"/>
    </location>
</feature>
<dbReference type="PANTHER" id="PTHR43343">
    <property type="entry name" value="PEPTIDASE S12"/>
    <property type="match status" value="1"/>
</dbReference>
<keyword evidence="2 7" id="KW-0645">Protease</keyword>
<name>A0A1Y2MK64_PSEAH</name>
<dbReference type="InterPro" id="IPR043504">
    <property type="entry name" value="Peptidase_S1_PA_chymotrypsin"/>
</dbReference>
<dbReference type="Proteomes" id="UP000194360">
    <property type="component" value="Unassembled WGS sequence"/>
</dbReference>